<comment type="caution">
    <text evidence="3">The sequence shown here is derived from an EMBL/GenBank/DDBJ whole genome shotgun (WGS) entry which is preliminary data.</text>
</comment>
<reference evidence="5" key="1">
    <citation type="submission" date="2009-12" db="EMBL/GenBank/DDBJ databases">
        <title>Sequence of Clostridiales genomosp. BVAB3 str. UPII9-5.</title>
        <authorList>
            <person name="Madupu R."/>
            <person name="Durkin A.S."/>
            <person name="Torralba M."/>
            <person name="Methe B."/>
            <person name="Sutton G.G."/>
            <person name="Strausberg R.L."/>
            <person name="Nelson K.E."/>
        </authorList>
    </citation>
    <scope>NUCLEOTIDE SEQUENCE [LARGE SCALE GENOMIC DNA]</scope>
    <source>
        <strain evidence="5">28L</strain>
    </source>
</reference>
<dbReference type="Proteomes" id="UP000004018">
    <property type="component" value="Unassembled WGS sequence"/>
</dbReference>
<dbReference type="InterPro" id="IPR050190">
    <property type="entry name" value="UPF0213_domain"/>
</dbReference>
<evidence type="ECO:0000259" key="2">
    <source>
        <dbReference type="PROSITE" id="PS50164"/>
    </source>
</evidence>
<feature type="domain" description="GIY-YIG" evidence="2">
    <location>
        <begin position="2"/>
        <end position="77"/>
    </location>
</feature>
<protein>
    <submittedName>
        <fullName evidence="3">GIY-YIG catalytic domain protein</fullName>
    </submittedName>
</protein>
<dbReference type="PANTHER" id="PTHR34477">
    <property type="entry name" value="UPF0213 PROTEIN YHBQ"/>
    <property type="match status" value="1"/>
</dbReference>
<evidence type="ECO:0000313" key="6">
    <source>
        <dbReference type="Proteomes" id="UP000004018"/>
    </source>
</evidence>
<reference evidence="4 6" key="3">
    <citation type="submission" date="2011-04" db="EMBL/GenBank/DDBJ databases">
        <authorList>
            <person name="Harkins D.M."/>
            <person name="Madupu R."/>
            <person name="Durkin A.S."/>
            <person name="Torralba M."/>
            <person name="Methe B."/>
            <person name="Sutton G.G."/>
            <person name="Nelson K.E."/>
        </authorList>
    </citation>
    <scope>NUCLEOTIDE SEQUENCE [LARGE SCALE GENOMIC DNA]</scope>
    <source>
        <strain evidence="4 6">UPII 199-6</strain>
    </source>
</reference>
<dbReference type="AlphaFoldDB" id="D3LSQ3"/>
<dbReference type="InterPro" id="IPR035901">
    <property type="entry name" value="GIY-YIG_endonuc_sf"/>
</dbReference>
<organism evidence="3 5">
    <name type="scientific">Megasphaera lornae</name>
    <dbReference type="NCBI Taxonomy" id="1000568"/>
    <lineage>
        <taxon>Bacteria</taxon>
        <taxon>Bacillati</taxon>
        <taxon>Bacillota</taxon>
        <taxon>Negativicutes</taxon>
        <taxon>Veillonellales</taxon>
        <taxon>Veillonellaceae</taxon>
        <taxon>Megasphaera</taxon>
    </lineage>
</organism>
<dbReference type="RefSeq" id="WP_007391593.1">
    <property type="nucleotide sequence ID" value="NZ_ADGP01000005.1"/>
</dbReference>
<dbReference type="CDD" id="cd10456">
    <property type="entry name" value="GIY-YIG_UPF0213"/>
    <property type="match status" value="1"/>
</dbReference>
<dbReference type="Proteomes" id="UP000003242">
    <property type="component" value="Unassembled WGS sequence"/>
</dbReference>
<name>D3LSQ3_9FIRM</name>
<proteinExistence type="inferred from homology"/>
<dbReference type="PROSITE" id="PS50164">
    <property type="entry name" value="GIY_YIG"/>
    <property type="match status" value="1"/>
</dbReference>
<dbReference type="EMBL" id="ADGP01000005">
    <property type="protein sequence ID" value="EFD94687.1"/>
    <property type="molecule type" value="Genomic_DNA"/>
</dbReference>
<keyword evidence="6" id="KW-1185">Reference proteome</keyword>
<comment type="similarity">
    <text evidence="1">Belongs to the UPF0213 family.</text>
</comment>
<accession>D3LSQ3</accession>
<sequence>MAGYYTYIVRCADRSLYAGWTTDVKRRVRAHNRGTGAKYTRARRPVRLVWQAAFATKREAMRWEWKIKQLSKAQKEALCCRRQGAMYRATE</sequence>
<dbReference type="eggNOG" id="COG2827">
    <property type="taxonomic scope" value="Bacteria"/>
</dbReference>
<dbReference type="EMBL" id="AFIJ01000038">
    <property type="protein sequence ID" value="EGL39427.1"/>
    <property type="molecule type" value="Genomic_DNA"/>
</dbReference>
<dbReference type="Pfam" id="PF01541">
    <property type="entry name" value="GIY-YIG"/>
    <property type="match status" value="1"/>
</dbReference>
<dbReference type="SUPFAM" id="SSF82771">
    <property type="entry name" value="GIY-YIG endonuclease"/>
    <property type="match status" value="1"/>
</dbReference>
<gene>
    <name evidence="3" type="ORF">HMPREF0889_1426</name>
    <name evidence="4" type="ORF">HMPREF1039_0857</name>
</gene>
<dbReference type="STRING" id="699218.HMPREF0889_1426"/>
<dbReference type="OrthoDB" id="9807770at2"/>
<evidence type="ECO:0000313" key="3">
    <source>
        <dbReference type="EMBL" id="EFD94687.1"/>
    </source>
</evidence>
<dbReference type="PANTHER" id="PTHR34477:SF1">
    <property type="entry name" value="UPF0213 PROTEIN YHBQ"/>
    <property type="match status" value="1"/>
</dbReference>
<dbReference type="Gene3D" id="3.40.1440.10">
    <property type="entry name" value="GIY-YIG endonuclease"/>
    <property type="match status" value="1"/>
</dbReference>
<evidence type="ECO:0000256" key="1">
    <source>
        <dbReference type="ARBA" id="ARBA00007435"/>
    </source>
</evidence>
<evidence type="ECO:0000313" key="4">
    <source>
        <dbReference type="EMBL" id="EGL39427.1"/>
    </source>
</evidence>
<evidence type="ECO:0000313" key="5">
    <source>
        <dbReference type="Proteomes" id="UP000003242"/>
    </source>
</evidence>
<reference evidence="3" key="2">
    <citation type="submission" date="2009-12" db="EMBL/GenBank/DDBJ databases">
        <authorList>
            <person name="Madupu R."/>
            <person name="Durkin A.S."/>
            <person name="Torralba M."/>
            <person name="Methe B."/>
            <person name="Sutton G.G."/>
            <person name="Strausberg R.L."/>
            <person name="Nelson K.E."/>
        </authorList>
    </citation>
    <scope>NUCLEOTIDE SEQUENCE</scope>
    <source>
        <strain evidence="3">28L</strain>
    </source>
</reference>
<dbReference type="InterPro" id="IPR000305">
    <property type="entry name" value="GIY-YIG_endonuc"/>
</dbReference>